<dbReference type="PANTHER" id="PTHR43409:SF7">
    <property type="entry name" value="BLL1977 PROTEIN"/>
    <property type="match status" value="1"/>
</dbReference>
<keyword evidence="4" id="KW-0949">S-adenosyl-L-methionine</keyword>
<protein>
    <submittedName>
        <fullName evidence="10">Radical SAM protein</fullName>
    </submittedName>
</protein>
<dbReference type="GO" id="GO:0051539">
    <property type="term" value="F:4 iron, 4 sulfur cluster binding"/>
    <property type="evidence" value="ECO:0007669"/>
    <property type="project" value="UniProtKB-KW"/>
</dbReference>
<dbReference type="SFLD" id="SFLDS00029">
    <property type="entry name" value="Radical_SAM"/>
    <property type="match status" value="1"/>
</dbReference>
<sequence length="593" mass="66587">MKVMLAIPPNWTPTMPHLALPTLTGYLRGQGVEVIQRDLNLEVFDEILTRDYQRQALEQLREEYGPAGNRRPRRPAPAPPAQVQWALHSGPQLAAQVEQAKRLLRSDAFFDGPVGLRAFQVIANCLAIASLPFYPASLHLQSYEAAFPVDSSRALRRSVRDPQHNIFIDIFRRGILADIMREKPDIVGISIPSMPQMLAGMTLASLIKAAGLPCHVTVGGPHISMLRDELPKVPAVFEWIDSAVVFDGEVPLLRLAEALDGNGDLSAVPNLIYRDGNQIRVTPRKKPEKITDLPPPDFDGLPLDRYLAPRLALPLLTARGCYFGKCAFCNVGYGEPENFSQLRAEQLVEQMLDLRRRYGIRHIFFSDEAITPRNLKHLSALLRELGAPIHWGGCARFEKVIDAELLQNMYAGGCRMILFGLESASEPIIQAMVKGTELEHMSRILRESSAAGIWNHTFFFFGFPGETLEDAQETVNFIYAHKEHIHSAALGTFLMERYSPAHRFPELYGVKRIIEDPDKDLAIYFDYEVERGMDDKMAERVEAHFLNSLPVKPYPQFYVSDVYRFLYASHLSDQGVPLPPWLATEVPVASAGL</sequence>
<evidence type="ECO:0000256" key="2">
    <source>
        <dbReference type="ARBA" id="ARBA00022603"/>
    </source>
</evidence>
<gene>
    <name evidence="10" type="ORF">FKZ61_22845</name>
</gene>
<evidence type="ECO:0000256" key="5">
    <source>
        <dbReference type="ARBA" id="ARBA00022723"/>
    </source>
</evidence>
<dbReference type="Pfam" id="PF04055">
    <property type="entry name" value="Radical_SAM"/>
    <property type="match status" value="1"/>
</dbReference>
<evidence type="ECO:0000259" key="8">
    <source>
        <dbReference type="PROSITE" id="PS51332"/>
    </source>
</evidence>
<dbReference type="PROSITE" id="PS51918">
    <property type="entry name" value="RADICAL_SAM"/>
    <property type="match status" value="1"/>
</dbReference>
<keyword evidence="11" id="KW-1185">Reference proteome</keyword>
<dbReference type="AlphaFoldDB" id="A0A540V8M5"/>
<dbReference type="InterPro" id="IPR006158">
    <property type="entry name" value="Cobalamin-bd"/>
</dbReference>
<dbReference type="InterPro" id="IPR034466">
    <property type="entry name" value="Methyltransferase_Class_B"/>
</dbReference>
<dbReference type="GO" id="GO:0003824">
    <property type="term" value="F:catalytic activity"/>
    <property type="evidence" value="ECO:0007669"/>
    <property type="project" value="InterPro"/>
</dbReference>
<evidence type="ECO:0000313" key="11">
    <source>
        <dbReference type="Proteomes" id="UP000317371"/>
    </source>
</evidence>
<name>A0A540V8M5_9CHLR</name>
<feature type="domain" description="B12-binding" evidence="8">
    <location>
        <begin position="100"/>
        <end position="266"/>
    </location>
</feature>
<evidence type="ECO:0000256" key="4">
    <source>
        <dbReference type="ARBA" id="ARBA00022691"/>
    </source>
</evidence>
<dbReference type="Proteomes" id="UP000317371">
    <property type="component" value="Unassembled WGS sequence"/>
</dbReference>
<organism evidence="10 11">
    <name type="scientific">Litorilinea aerophila</name>
    <dbReference type="NCBI Taxonomy" id="1204385"/>
    <lineage>
        <taxon>Bacteria</taxon>
        <taxon>Bacillati</taxon>
        <taxon>Chloroflexota</taxon>
        <taxon>Caldilineae</taxon>
        <taxon>Caldilineales</taxon>
        <taxon>Caldilineaceae</taxon>
        <taxon>Litorilinea</taxon>
    </lineage>
</organism>
<dbReference type="InterPro" id="IPR051198">
    <property type="entry name" value="BchE-like"/>
</dbReference>
<proteinExistence type="predicted"/>
<dbReference type="InterPro" id="IPR036724">
    <property type="entry name" value="Cobalamin-bd_sf"/>
</dbReference>
<dbReference type="SMART" id="SM00729">
    <property type="entry name" value="Elp3"/>
    <property type="match status" value="1"/>
</dbReference>
<feature type="domain" description="Radical SAM core" evidence="9">
    <location>
        <begin position="307"/>
        <end position="534"/>
    </location>
</feature>
<dbReference type="OrthoDB" id="9801424at2"/>
<dbReference type="PANTHER" id="PTHR43409">
    <property type="entry name" value="ANAEROBIC MAGNESIUM-PROTOPORPHYRIN IX MONOMETHYL ESTER CYCLASE-RELATED"/>
    <property type="match status" value="1"/>
</dbReference>
<dbReference type="SUPFAM" id="SSF52242">
    <property type="entry name" value="Cobalamin (vitamin B12)-binding domain"/>
    <property type="match status" value="1"/>
</dbReference>
<dbReference type="SFLD" id="SFLDG01123">
    <property type="entry name" value="methyltransferase_(Class_B)"/>
    <property type="match status" value="1"/>
</dbReference>
<dbReference type="GO" id="GO:0031419">
    <property type="term" value="F:cobalamin binding"/>
    <property type="evidence" value="ECO:0007669"/>
    <property type="project" value="InterPro"/>
</dbReference>
<dbReference type="InParanoid" id="A0A540V8M5"/>
<dbReference type="SFLD" id="SFLDG01082">
    <property type="entry name" value="B12-binding_domain_containing"/>
    <property type="match status" value="1"/>
</dbReference>
<dbReference type="InterPro" id="IPR006638">
    <property type="entry name" value="Elp3/MiaA/NifB-like_rSAM"/>
</dbReference>
<evidence type="ECO:0000256" key="6">
    <source>
        <dbReference type="ARBA" id="ARBA00023004"/>
    </source>
</evidence>
<keyword evidence="3" id="KW-0808">Transferase</keyword>
<accession>A0A540V8M5</accession>
<keyword evidence="7" id="KW-0411">Iron-sulfur</keyword>
<keyword evidence="5" id="KW-0479">Metal-binding</keyword>
<comment type="cofactor">
    <cofactor evidence="1">
        <name>[4Fe-4S] cluster</name>
        <dbReference type="ChEBI" id="CHEBI:49883"/>
    </cofactor>
</comment>
<dbReference type="InterPro" id="IPR007197">
    <property type="entry name" value="rSAM"/>
</dbReference>
<dbReference type="PROSITE" id="PS51332">
    <property type="entry name" value="B12_BINDING"/>
    <property type="match status" value="1"/>
</dbReference>
<dbReference type="EMBL" id="VIGC01000050">
    <property type="protein sequence ID" value="TQE93127.1"/>
    <property type="molecule type" value="Genomic_DNA"/>
</dbReference>
<keyword evidence="6" id="KW-0408">Iron</keyword>
<dbReference type="SUPFAM" id="SSF102114">
    <property type="entry name" value="Radical SAM enzymes"/>
    <property type="match status" value="1"/>
</dbReference>
<dbReference type="GO" id="GO:0046872">
    <property type="term" value="F:metal ion binding"/>
    <property type="evidence" value="ECO:0007669"/>
    <property type="project" value="UniProtKB-KW"/>
</dbReference>
<keyword evidence="2" id="KW-0489">Methyltransferase</keyword>
<evidence type="ECO:0000256" key="1">
    <source>
        <dbReference type="ARBA" id="ARBA00001966"/>
    </source>
</evidence>
<dbReference type="InterPro" id="IPR058240">
    <property type="entry name" value="rSAM_sf"/>
</dbReference>
<evidence type="ECO:0000313" key="10">
    <source>
        <dbReference type="EMBL" id="TQE93127.1"/>
    </source>
</evidence>
<reference evidence="10 11" key="1">
    <citation type="submission" date="2019-06" db="EMBL/GenBank/DDBJ databases">
        <title>Genome sequence of Litorilinea aerophila BAA-2444.</title>
        <authorList>
            <person name="Maclea K.S."/>
            <person name="Maurais E.G."/>
            <person name="Iannazzi L.C."/>
        </authorList>
    </citation>
    <scope>NUCLEOTIDE SEQUENCE [LARGE SCALE GENOMIC DNA]</scope>
    <source>
        <strain evidence="10 11">ATCC BAA-2444</strain>
    </source>
</reference>
<dbReference type="Gene3D" id="3.40.50.280">
    <property type="entry name" value="Cobalamin-binding domain"/>
    <property type="match status" value="1"/>
</dbReference>
<dbReference type="InterPro" id="IPR023404">
    <property type="entry name" value="rSAM_horseshoe"/>
</dbReference>
<dbReference type="RefSeq" id="WP_141612499.1">
    <property type="nucleotide sequence ID" value="NZ_VIGC02000050.1"/>
</dbReference>
<evidence type="ECO:0000256" key="7">
    <source>
        <dbReference type="ARBA" id="ARBA00023014"/>
    </source>
</evidence>
<comment type="caution">
    <text evidence="10">The sequence shown here is derived from an EMBL/GenBank/DDBJ whole genome shotgun (WGS) entry which is preliminary data.</text>
</comment>
<dbReference type="Gene3D" id="3.80.30.20">
    <property type="entry name" value="tm_1862 like domain"/>
    <property type="match status" value="1"/>
</dbReference>
<evidence type="ECO:0000256" key="3">
    <source>
        <dbReference type="ARBA" id="ARBA00022679"/>
    </source>
</evidence>
<evidence type="ECO:0000259" key="9">
    <source>
        <dbReference type="PROSITE" id="PS51918"/>
    </source>
</evidence>